<dbReference type="InterPro" id="IPR036259">
    <property type="entry name" value="MFS_trans_sf"/>
</dbReference>
<comment type="subcellular location">
    <subcellularLocation>
        <location evidence="1">Membrane</location>
        <topology evidence="1">Multi-pass membrane protein</topology>
    </subcellularLocation>
</comment>
<evidence type="ECO:0000256" key="4">
    <source>
        <dbReference type="ARBA" id="ARBA00022989"/>
    </source>
</evidence>
<comment type="similarity">
    <text evidence="2">Belongs to the major facilitator superfamily.</text>
</comment>
<evidence type="ECO:0000256" key="1">
    <source>
        <dbReference type="ARBA" id="ARBA00004141"/>
    </source>
</evidence>
<gene>
    <name evidence="8" type="ORF">DL764_001168</name>
</gene>
<dbReference type="STRING" id="155417.A0A4Q4TQM7"/>
<evidence type="ECO:0000313" key="9">
    <source>
        <dbReference type="Proteomes" id="UP000293360"/>
    </source>
</evidence>
<evidence type="ECO:0000256" key="3">
    <source>
        <dbReference type="ARBA" id="ARBA00022692"/>
    </source>
</evidence>
<keyword evidence="5 7" id="KW-0472">Membrane</keyword>
<feature type="transmembrane region" description="Helical" evidence="7">
    <location>
        <begin position="248"/>
        <end position="267"/>
    </location>
</feature>
<feature type="transmembrane region" description="Helical" evidence="7">
    <location>
        <begin position="596"/>
        <end position="618"/>
    </location>
</feature>
<feature type="transmembrane region" description="Helical" evidence="7">
    <location>
        <begin position="434"/>
        <end position="455"/>
    </location>
</feature>
<feature type="region of interest" description="Disordered" evidence="6">
    <location>
        <begin position="36"/>
        <end position="73"/>
    </location>
</feature>
<feature type="transmembrane region" description="Helical" evidence="7">
    <location>
        <begin position="467"/>
        <end position="488"/>
    </location>
</feature>
<evidence type="ECO:0008006" key="10">
    <source>
        <dbReference type="Google" id="ProtNLM"/>
    </source>
</evidence>
<keyword evidence="4 7" id="KW-1133">Transmembrane helix</keyword>
<reference evidence="8 9" key="1">
    <citation type="submission" date="2018-06" db="EMBL/GenBank/DDBJ databases">
        <title>Complete Genomes of Monosporascus.</title>
        <authorList>
            <person name="Robinson A.J."/>
            <person name="Natvig D.O."/>
        </authorList>
    </citation>
    <scope>NUCLEOTIDE SEQUENCE [LARGE SCALE GENOMIC DNA]</scope>
    <source>
        <strain evidence="8 9">CBS 110550</strain>
    </source>
</reference>
<keyword evidence="3 7" id="KW-0812">Transmembrane</keyword>
<dbReference type="OrthoDB" id="5215911at2759"/>
<proteinExistence type="inferred from homology"/>
<dbReference type="Proteomes" id="UP000293360">
    <property type="component" value="Unassembled WGS sequence"/>
</dbReference>
<comment type="caution">
    <text evidence="8">The sequence shown here is derived from an EMBL/GenBank/DDBJ whole genome shotgun (WGS) entry which is preliminary data.</text>
</comment>
<organism evidence="8 9">
    <name type="scientific">Monosporascus ibericus</name>
    <dbReference type="NCBI Taxonomy" id="155417"/>
    <lineage>
        <taxon>Eukaryota</taxon>
        <taxon>Fungi</taxon>
        <taxon>Dikarya</taxon>
        <taxon>Ascomycota</taxon>
        <taxon>Pezizomycotina</taxon>
        <taxon>Sordariomycetes</taxon>
        <taxon>Xylariomycetidae</taxon>
        <taxon>Xylariales</taxon>
        <taxon>Xylariales incertae sedis</taxon>
        <taxon>Monosporascus</taxon>
    </lineage>
</organism>
<feature type="transmembrane region" description="Helical" evidence="7">
    <location>
        <begin position="311"/>
        <end position="329"/>
    </location>
</feature>
<dbReference type="GO" id="GO:0022857">
    <property type="term" value="F:transmembrane transporter activity"/>
    <property type="evidence" value="ECO:0007669"/>
    <property type="project" value="TreeGrafter"/>
</dbReference>
<evidence type="ECO:0000256" key="5">
    <source>
        <dbReference type="ARBA" id="ARBA00023136"/>
    </source>
</evidence>
<keyword evidence="9" id="KW-1185">Reference proteome</keyword>
<evidence type="ECO:0000256" key="2">
    <source>
        <dbReference type="ARBA" id="ARBA00008335"/>
    </source>
</evidence>
<dbReference type="PANTHER" id="PTHR23502">
    <property type="entry name" value="MAJOR FACILITATOR SUPERFAMILY"/>
    <property type="match status" value="1"/>
</dbReference>
<dbReference type="AlphaFoldDB" id="A0A4Q4TQM7"/>
<accession>A0A4Q4TQM7</accession>
<feature type="transmembrane region" description="Helical" evidence="7">
    <location>
        <begin position="279"/>
        <end position="299"/>
    </location>
</feature>
<feature type="transmembrane region" description="Helical" evidence="7">
    <location>
        <begin position="392"/>
        <end position="414"/>
    </location>
</feature>
<dbReference type="SUPFAM" id="SSF103473">
    <property type="entry name" value="MFS general substrate transporter"/>
    <property type="match status" value="1"/>
</dbReference>
<feature type="transmembrane region" description="Helical" evidence="7">
    <location>
        <begin position="187"/>
        <end position="213"/>
    </location>
</feature>
<dbReference type="Gene3D" id="1.20.1250.20">
    <property type="entry name" value="MFS general substrate transporter like domains"/>
    <property type="match status" value="1"/>
</dbReference>
<sequence length="648" mass="69531">MSRPESVESTVDIAEIGKHFPAPPRLSVSIRKTLPPLPPVLESPRAGTVLNGFPSPPRSPAKPLLKSQEGPRKESPALLMSSFNAACPPPPLSKDPPRPFTASTNAVSFSASFSSAESRRTIKYGTGKLSAVELSPQPSDDPEDPLNWPLWRKHLNFAALLFMVSLIGVMKTVFVSTNSVVAISYSVSYTAAVALTAVPLMISAFTGILSLVVGRIWGKRPVYLVSTLFIFIGVVMNMHVLSSFSQNMAARAFQGLGWGAFETLVLSSIQDTYFRQSKIAIFHAVATATTWGSPLLGGVVSLGPDGFTRQFKIIGGFLPFSILLLAFGAPETMFDRPSVESQTPTATRPRAMWSQVRLTKDAAMEYLIKMKPWSYRADSINSRLILQAPRAFMAPTTALLFAATLLPYASLWSLASSLSLFFSPIPFMLRESAVGALMTGPFLAATAVAATLSISSFPRRFTTTFHVITVVVGTGVASIGILGFGLYVRGAVQMPTDGSASSTGSPWDARFLSDRVSFPVVSFLLAFLGAGSLVLDATIRPVIQRSTAFTSSSLLVALRNTADMQGDLACLRNLAAGIVILGLPNAVWTWDGLKSAAVGIGVVQIVVAGAVCAVWWYYDENVRRLDGRLMGLVDLSILQPQGSFFDTD</sequence>
<feature type="transmembrane region" description="Helical" evidence="7">
    <location>
        <begin position="155"/>
        <end position="175"/>
    </location>
</feature>
<feature type="transmembrane region" description="Helical" evidence="7">
    <location>
        <begin position="516"/>
        <end position="535"/>
    </location>
</feature>
<feature type="transmembrane region" description="Helical" evidence="7">
    <location>
        <begin position="569"/>
        <end position="590"/>
    </location>
</feature>
<evidence type="ECO:0000313" key="8">
    <source>
        <dbReference type="EMBL" id="RYP09626.1"/>
    </source>
</evidence>
<name>A0A4Q4TQM7_9PEZI</name>
<protein>
    <recommendedName>
        <fullName evidence="10">Major facilitator superfamily (MFS) profile domain-containing protein</fullName>
    </recommendedName>
</protein>
<dbReference type="EMBL" id="QJNU01000032">
    <property type="protein sequence ID" value="RYP09626.1"/>
    <property type="molecule type" value="Genomic_DNA"/>
</dbReference>
<dbReference type="PANTHER" id="PTHR23502:SF68">
    <property type="entry name" value="MULTIDRUG TRANSPORTER, PUTATIVE (AFU_ORTHOLOGUE AFUA_3G01120)-RELATED"/>
    <property type="match status" value="1"/>
</dbReference>
<dbReference type="GO" id="GO:0016020">
    <property type="term" value="C:membrane"/>
    <property type="evidence" value="ECO:0007669"/>
    <property type="project" value="UniProtKB-SubCell"/>
</dbReference>
<evidence type="ECO:0000256" key="7">
    <source>
        <dbReference type="SAM" id="Phobius"/>
    </source>
</evidence>
<feature type="transmembrane region" description="Helical" evidence="7">
    <location>
        <begin position="222"/>
        <end position="242"/>
    </location>
</feature>
<evidence type="ECO:0000256" key="6">
    <source>
        <dbReference type="SAM" id="MobiDB-lite"/>
    </source>
</evidence>